<gene>
    <name evidence="1" type="ORF">K443DRAFT_99156</name>
</gene>
<dbReference type="Proteomes" id="UP000054477">
    <property type="component" value="Unassembled WGS sequence"/>
</dbReference>
<proteinExistence type="predicted"/>
<organism evidence="1 2">
    <name type="scientific">Laccaria amethystina LaAM-08-1</name>
    <dbReference type="NCBI Taxonomy" id="1095629"/>
    <lineage>
        <taxon>Eukaryota</taxon>
        <taxon>Fungi</taxon>
        <taxon>Dikarya</taxon>
        <taxon>Basidiomycota</taxon>
        <taxon>Agaricomycotina</taxon>
        <taxon>Agaricomycetes</taxon>
        <taxon>Agaricomycetidae</taxon>
        <taxon>Agaricales</taxon>
        <taxon>Agaricineae</taxon>
        <taxon>Hydnangiaceae</taxon>
        <taxon>Laccaria</taxon>
    </lineage>
</organism>
<accession>A0A0C9XHW7</accession>
<protein>
    <submittedName>
        <fullName evidence="1">Unplaced genomic scaffold K443scaffold_76, whole genome shotgun sequence</fullName>
    </submittedName>
</protein>
<dbReference type="EMBL" id="KN838611">
    <property type="protein sequence ID" value="KIK01139.1"/>
    <property type="molecule type" value="Genomic_DNA"/>
</dbReference>
<dbReference type="InterPro" id="IPR041078">
    <property type="entry name" value="Plavaka"/>
</dbReference>
<reference evidence="2" key="2">
    <citation type="submission" date="2015-01" db="EMBL/GenBank/DDBJ databases">
        <title>Evolutionary Origins and Diversification of the Mycorrhizal Mutualists.</title>
        <authorList>
            <consortium name="DOE Joint Genome Institute"/>
            <consortium name="Mycorrhizal Genomics Consortium"/>
            <person name="Kohler A."/>
            <person name="Kuo A."/>
            <person name="Nagy L.G."/>
            <person name="Floudas D."/>
            <person name="Copeland A."/>
            <person name="Barry K.W."/>
            <person name="Cichocki N."/>
            <person name="Veneault-Fourrey C."/>
            <person name="LaButti K."/>
            <person name="Lindquist E.A."/>
            <person name="Lipzen A."/>
            <person name="Lundell T."/>
            <person name="Morin E."/>
            <person name="Murat C."/>
            <person name="Riley R."/>
            <person name="Ohm R."/>
            <person name="Sun H."/>
            <person name="Tunlid A."/>
            <person name="Henrissat B."/>
            <person name="Grigoriev I.V."/>
            <person name="Hibbett D.S."/>
            <person name="Martin F."/>
        </authorList>
    </citation>
    <scope>NUCLEOTIDE SEQUENCE [LARGE SCALE GENOMIC DNA]</scope>
    <source>
        <strain evidence="2">LaAM-08-1</strain>
    </source>
</reference>
<evidence type="ECO:0000313" key="1">
    <source>
        <dbReference type="EMBL" id="KIK01139.1"/>
    </source>
</evidence>
<dbReference type="STRING" id="1095629.A0A0C9XHW7"/>
<name>A0A0C9XHW7_9AGAR</name>
<dbReference type="HOGENOM" id="CLU_002498_2_0_1"/>
<dbReference type="OrthoDB" id="3208495at2759"/>
<keyword evidence="2" id="KW-1185">Reference proteome</keyword>
<dbReference type="AlphaFoldDB" id="A0A0C9XHW7"/>
<reference evidence="1 2" key="1">
    <citation type="submission" date="2014-04" db="EMBL/GenBank/DDBJ databases">
        <authorList>
            <consortium name="DOE Joint Genome Institute"/>
            <person name="Kuo A."/>
            <person name="Kohler A."/>
            <person name="Nagy L.G."/>
            <person name="Floudas D."/>
            <person name="Copeland A."/>
            <person name="Barry K.W."/>
            <person name="Cichocki N."/>
            <person name="Veneault-Fourrey C."/>
            <person name="LaButti K."/>
            <person name="Lindquist E.A."/>
            <person name="Lipzen A."/>
            <person name="Lundell T."/>
            <person name="Morin E."/>
            <person name="Murat C."/>
            <person name="Sun H."/>
            <person name="Tunlid A."/>
            <person name="Henrissat B."/>
            <person name="Grigoriev I.V."/>
            <person name="Hibbett D.S."/>
            <person name="Martin F."/>
            <person name="Nordberg H.P."/>
            <person name="Cantor M.N."/>
            <person name="Hua S.X."/>
        </authorList>
    </citation>
    <scope>NUCLEOTIDE SEQUENCE [LARGE SCALE GENOMIC DNA]</scope>
    <source>
        <strain evidence="1 2">LaAM-08-1</strain>
    </source>
</reference>
<evidence type="ECO:0000313" key="2">
    <source>
        <dbReference type="Proteomes" id="UP000054477"/>
    </source>
</evidence>
<feature type="non-terminal residue" evidence="1">
    <location>
        <position position="1"/>
    </location>
</feature>
<sequence>KFSIPGLRYHKIPAVIRAMFASPLASKFHLSPFKLFHKAPNSEEERVFCEVYDSDAFIEENDKIQRVPVPPDDPCCKSEKAVAVIMVWSDATHLANFGTAKLWPIYMLLGNLSKYFRSLPNSGACQHIAYIPSLPDSFQDFAAAFHKKWGTQKKDIMSHCRRELMHAVWKFLLDDEFIHAYKYGMVIRCADGIERRIYPHIFTYSADYPEKVLLATIRDKGLCPCPRCLTPKSGMDQTGAKRDSQFREKNIHKYLLNYVRAARDAIYKRASAICGVVIDRLLKPTSSVPTLNAFVDRLGEDFDIPQMLVPDLLHEFKLGVWKALFTHLIRVLYAAAPDGSLVAELNRR</sequence>
<dbReference type="Pfam" id="PF18759">
    <property type="entry name" value="Plavaka"/>
    <property type="match status" value="1"/>
</dbReference>